<dbReference type="InterPro" id="IPR008964">
    <property type="entry name" value="Invasin/intimin_cell_adhesion"/>
</dbReference>
<feature type="transmembrane region" description="Helical" evidence="1">
    <location>
        <begin position="12"/>
        <end position="31"/>
    </location>
</feature>
<dbReference type="AlphaFoldDB" id="A0ABD5YCL8"/>
<protein>
    <submittedName>
        <fullName evidence="2">Ig-like domain-containing protein</fullName>
    </submittedName>
</protein>
<keyword evidence="1" id="KW-0812">Transmembrane</keyword>
<name>A0ABD5YCL8_9EURY</name>
<reference evidence="2 3" key="1">
    <citation type="journal article" date="2019" name="Int. J. Syst. Evol. Microbiol.">
        <title>The Global Catalogue of Microorganisms (GCM) 10K type strain sequencing project: providing services to taxonomists for standard genome sequencing and annotation.</title>
        <authorList>
            <consortium name="The Broad Institute Genomics Platform"/>
            <consortium name="The Broad Institute Genome Sequencing Center for Infectious Disease"/>
            <person name="Wu L."/>
            <person name="Ma J."/>
        </authorList>
    </citation>
    <scope>NUCLEOTIDE SEQUENCE [LARGE SCALE GENOMIC DNA]</scope>
    <source>
        <strain evidence="2 3">XZYJT29</strain>
    </source>
</reference>
<comment type="caution">
    <text evidence="2">The sequence shown here is derived from an EMBL/GenBank/DDBJ whole genome shotgun (WGS) entry which is preliminary data.</text>
</comment>
<dbReference type="Gene3D" id="2.60.40.10">
    <property type="entry name" value="Immunoglobulins"/>
    <property type="match status" value="1"/>
</dbReference>
<dbReference type="EMBL" id="JBHTAS010000001">
    <property type="protein sequence ID" value="MFC7142059.1"/>
    <property type="molecule type" value="Genomic_DNA"/>
</dbReference>
<organism evidence="2 3">
    <name type="scientific">Halosimplex aquaticum</name>
    <dbReference type="NCBI Taxonomy" id="3026162"/>
    <lineage>
        <taxon>Archaea</taxon>
        <taxon>Methanobacteriati</taxon>
        <taxon>Methanobacteriota</taxon>
        <taxon>Stenosarchaea group</taxon>
        <taxon>Halobacteria</taxon>
        <taxon>Halobacteriales</taxon>
        <taxon>Haloarculaceae</taxon>
        <taxon>Halosimplex</taxon>
    </lineage>
</organism>
<keyword evidence="3" id="KW-1185">Reference proteome</keyword>
<keyword evidence="1" id="KW-0472">Membrane</keyword>
<keyword evidence="1" id="KW-1133">Transmembrane helix</keyword>
<dbReference type="InterPro" id="IPR013783">
    <property type="entry name" value="Ig-like_fold"/>
</dbReference>
<sequence>MELWDDRGQSIQIGAVLVFAAVVLLLSLYQATVVPQQNERVEFDHSQQIRGELLDLRNAVVSTVGDSAQRSVSVTLGTTYPTRVLAVNPPPASGQLRTVGTADGDVSLGVTNATALDDETDDFWDGRRRDYDTGGIVYRPNYNEYGQPPSTIYENSVLYDEFAAEGTTVARSGQALIDGRSISLVALNGSLSESSSGTRSVDVRPASASSRTVAVRNASPGSNVTVRVPTRLSESRWEGLLADEFVAAGGNVTDVWTNPLPAAPGYRMLVVDLVPGTYDLRMAKAGVGTRVTGTDAAYVTAPSGANATVPEDGSQRLVVEVRDAYNNPVAGVEVTGSADVGALASRTATTGENGRATFRYDAPSVTAATEASVNVSYAVDPGLATAFDGRRPENAELTVTVQNTKVDGPSGGGGGGPAPYSVAWDSPTVSEGGTHLDDCDAADCTWDVGADGDGALDLSAAVADAIGGVDKSTVEGAAVDFALNDSSVGTLSAESAVSDANGGVEAVLRANENGTVRVYAVSGGASDVINVTVANVTAGSGGGGPSVAFRVDDFSDRNQNAPNFVASYDVRGAGDSFERVEVTFAADGGPSGTRQSTAARGSVSYRPGYADGQQFEVTADVIYTDDQGNEYVAASETITDTADARNPVGENDDLGDAGSASLTSYAVSDRSNVNANQVRYRFDYTVSASGSFDRVRLFVLNLNRDGATGLRDETARSGKNVDVEPGFGANAQYRVGFAVYDADGVIVEVVDTTDVADGDGTVLTATLLLLGFGVVGHALRRSSMR</sequence>
<evidence type="ECO:0000313" key="2">
    <source>
        <dbReference type="EMBL" id="MFC7142059.1"/>
    </source>
</evidence>
<evidence type="ECO:0000256" key="1">
    <source>
        <dbReference type="SAM" id="Phobius"/>
    </source>
</evidence>
<accession>A0ABD5YCL8</accession>
<dbReference type="SUPFAM" id="SSF49373">
    <property type="entry name" value="Invasin/intimin cell-adhesion fragments"/>
    <property type="match status" value="2"/>
</dbReference>
<proteinExistence type="predicted"/>
<evidence type="ECO:0000313" key="3">
    <source>
        <dbReference type="Proteomes" id="UP001596432"/>
    </source>
</evidence>
<dbReference type="Proteomes" id="UP001596432">
    <property type="component" value="Unassembled WGS sequence"/>
</dbReference>
<dbReference type="GeneID" id="78822393"/>
<dbReference type="RefSeq" id="WP_274323134.1">
    <property type="nucleotide sequence ID" value="NZ_CP118158.1"/>
</dbReference>
<gene>
    <name evidence="2" type="ORF">ACFQMA_19765</name>
</gene>